<dbReference type="InterPro" id="IPR057327">
    <property type="entry name" value="Vts1_dom"/>
</dbReference>
<feature type="compositionally biased region" description="Low complexity" evidence="1">
    <location>
        <begin position="523"/>
        <end position="535"/>
    </location>
</feature>
<dbReference type="GeneID" id="111252899"/>
<dbReference type="PANTHER" id="PTHR16195:SF16">
    <property type="entry name" value="ZINC FINGER CCHC DOMAIN-CONTAINING PROTEIN 14"/>
    <property type="match status" value="1"/>
</dbReference>
<feature type="compositionally biased region" description="Polar residues" evidence="1">
    <location>
        <begin position="162"/>
        <end position="179"/>
    </location>
</feature>
<feature type="domain" description="RNA-binding protein vts1-like alpha-helical" evidence="2">
    <location>
        <begin position="7"/>
        <end position="50"/>
    </location>
</feature>
<dbReference type="InterPro" id="IPR042344">
    <property type="entry name" value="ZCCHC14"/>
</dbReference>
<dbReference type="EnsemblMetazoa" id="XM_022811527">
    <property type="protein sequence ID" value="XP_022667262"/>
    <property type="gene ID" value="LOC111252899"/>
</dbReference>
<keyword evidence="5" id="KW-1185">Reference proteome</keyword>
<dbReference type="Proteomes" id="UP000594260">
    <property type="component" value="Unplaced"/>
</dbReference>
<feature type="region of interest" description="Disordered" evidence="1">
    <location>
        <begin position="660"/>
        <end position="695"/>
    </location>
</feature>
<evidence type="ECO:0000313" key="4">
    <source>
        <dbReference type="EnsemblMetazoa" id="XP_022667262"/>
    </source>
</evidence>
<organism evidence="4 5">
    <name type="scientific">Varroa destructor</name>
    <name type="common">Honeybee mite</name>
    <dbReference type="NCBI Taxonomy" id="109461"/>
    <lineage>
        <taxon>Eukaryota</taxon>
        <taxon>Metazoa</taxon>
        <taxon>Ecdysozoa</taxon>
        <taxon>Arthropoda</taxon>
        <taxon>Chelicerata</taxon>
        <taxon>Arachnida</taxon>
        <taxon>Acari</taxon>
        <taxon>Parasitiformes</taxon>
        <taxon>Mesostigmata</taxon>
        <taxon>Gamasina</taxon>
        <taxon>Dermanyssoidea</taxon>
        <taxon>Varroidae</taxon>
        <taxon>Varroa</taxon>
    </lineage>
</organism>
<dbReference type="InParanoid" id="A0A7M7KIA9"/>
<protein>
    <submittedName>
        <fullName evidence="4">Uncharacterized protein</fullName>
    </submittedName>
</protein>
<feature type="region of interest" description="Disordered" evidence="1">
    <location>
        <begin position="802"/>
        <end position="894"/>
    </location>
</feature>
<feature type="compositionally biased region" description="Low complexity" evidence="1">
    <location>
        <begin position="813"/>
        <end position="894"/>
    </location>
</feature>
<evidence type="ECO:0000259" key="2">
    <source>
        <dbReference type="Pfam" id="PF25479"/>
    </source>
</evidence>
<evidence type="ECO:0000259" key="3">
    <source>
        <dbReference type="Pfam" id="PF26034"/>
    </source>
</evidence>
<feature type="region of interest" description="Disordered" evidence="1">
    <location>
        <begin position="265"/>
        <end position="284"/>
    </location>
</feature>
<feature type="compositionally biased region" description="Pro residues" evidence="1">
    <location>
        <begin position="266"/>
        <end position="281"/>
    </location>
</feature>
<reference evidence="4" key="1">
    <citation type="submission" date="2021-01" db="UniProtKB">
        <authorList>
            <consortium name="EnsemblMetazoa"/>
        </authorList>
    </citation>
    <scope>IDENTIFICATION</scope>
</reference>
<dbReference type="Pfam" id="PF25479">
    <property type="entry name" value="Vts1"/>
    <property type="match status" value="1"/>
</dbReference>
<feature type="compositionally biased region" description="Pro residues" evidence="1">
    <location>
        <begin position="565"/>
        <end position="574"/>
    </location>
</feature>
<feature type="compositionally biased region" description="Polar residues" evidence="1">
    <location>
        <begin position="384"/>
        <end position="396"/>
    </location>
</feature>
<dbReference type="KEGG" id="vde:111252899"/>
<dbReference type="RefSeq" id="XP_022667262.1">
    <property type="nucleotide sequence ID" value="XM_022811527.1"/>
</dbReference>
<feature type="region of interest" description="Disordered" evidence="1">
    <location>
        <begin position="158"/>
        <end position="188"/>
    </location>
</feature>
<name>A0A7M7KIA9_VARDE</name>
<feature type="region of interest" description="Disordered" evidence="1">
    <location>
        <begin position="549"/>
        <end position="586"/>
    </location>
</feature>
<dbReference type="OrthoDB" id="6361509at2759"/>
<dbReference type="OMA" id="TKANENC"/>
<dbReference type="Pfam" id="PF26034">
    <property type="entry name" value="PHAT_SMAUG"/>
    <property type="match status" value="1"/>
</dbReference>
<feature type="domain" description="SMAUG/ZCCHC2-like PHAT" evidence="3">
    <location>
        <begin position="55"/>
        <end position="160"/>
    </location>
</feature>
<feature type="region of interest" description="Disordered" evidence="1">
    <location>
        <begin position="514"/>
        <end position="537"/>
    </location>
</feature>
<feature type="region of interest" description="Disordered" evidence="1">
    <location>
        <begin position="384"/>
        <end position="415"/>
    </location>
</feature>
<dbReference type="InterPro" id="IPR058599">
    <property type="entry name" value="PHAT_Smg/ZCCHC2-like"/>
</dbReference>
<dbReference type="PANTHER" id="PTHR16195">
    <property type="entry name" value="ZINC FINGER CCHC DOMAIN CONTAINING PROTEIN"/>
    <property type="match status" value="1"/>
</dbReference>
<evidence type="ECO:0000256" key="1">
    <source>
        <dbReference type="SAM" id="MobiDB-lite"/>
    </source>
</evidence>
<evidence type="ECO:0000313" key="5">
    <source>
        <dbReference type="Proteomes" id="UP000594260"/>
    </source>
</evidence>
<sequence length="894" mass="94384">MVSLSEHDVFLWFRQLPSYRRLETLCQILNVCVPLEVRFVQNYLTKLATREQLFLKEHEVRANNPIDVQRLAEHGGGPLDAPSRSRLIVSLALLRCESTQVATILYNVLTGGLPQEKSSLALEPKCLEELVLLYAMSALHPAFTYTQQISLERQKSSLEKLTPQSNQPTQPAAITNMNSKGPATSVGAAGGVGGAPTVGVAGTTQPVGVGLGVGVGLQCPPGQPVYTYPLPVISSLIPPQFQWCHPPPNVSVNVNTVQMQSVVQPGAPPGFAPSGAPPAPTPQSSAKLNQVVVKANIPVHPQKVSLCGTFADGRQMHVVKDYAQIAELRNKLSNSTNSLPSLSTMYNNNTEAVHKEIRELFDEICTHFADLDIVSNFFDRHHPTTTPGSGVPTHTAQGGHAGCQTQASGPATLHHPLGPTRFIAAQPPPLYTTNQHHHHHRADVNIADGAVYQVLRTNQMKKYIPKFHDVASMNDFCELTPDSLKARNLSTTAIQRVQRIQALNLNGSTGGADSVTGGNGLVSPSGNNGGPQQQQHQLCAPLAAVIAGAQTGGAASSEEDSTPPSSSPSPPSHQPPFNTHTPPPHYYGTAIVMQHTIVQPEGAACTTYLPTTYPGYHIPTFVATAPPQQNGVGYVTSQGVQAVTSNGQQMVHHPMLVHTQHSGHAGHHSTSGQHGGGHAPQQLLNGSVGGQLHNGQLHSVTVGGLTVATGLAPPPSAPHGPLLPPTATAATVVTKANENCLHTTSTATQQLPSGVVTVTHGGKFFPSSPVAAAAVPPSLSPLSSQPPTASVAAAAAAAVAAATDGHSNHTLVQPQQTQQQPQAPQTQQQQTAQPAQQQSQAQATQPQQQQQQTSQAQKQQTQQLQLRSQPPQQQQQQQQQVQAAQAAITTPATM</sequence>
<dbReference type="AlphaFoldDB" id="A0A7M7KIA9"/>
<accession>A0A7M7KIA9</accession>
<proteinExistence type="predicted"/>
<feature type="compositionally biased region" description="Low complexity" evidence="1">
    <location>
        <begin position="660"/>
        <end position="672"/>
    </location>
</feature>